<dbReference type="Proteomes" id="UP001243364">
    <property type="component" value="Unassembled WGS sequence"/>
</dbReference>
<accession>A0ABU0Q6D3</accession>
<keyword evidence="2" id="KW-1185">Reference proteome</keyword>
<proteinExistence type="predicted"/>
<dbReference type="EMBL" id="JAUSYA010000001">
    <property type="protein sequence ID" value="MDQ0685348.1"/>
    <property type="molecule type" value="Genomic_DNA"/>
</dbReference>
<organism evidence="1 2">
    <name type="scientific">Streptomyces achromogenes</name>
    <dbReference type="NCBI Taxonomy" id="67255"/>
    <lineage>
        <taxon>Bacteria</taxon>
        <taxon>Bacillati</taxon>
        <taxon>Actinomycetota</taxon>
        <taxon>Actinomycetes</taxon>
        <taxon>Kitasatosporales</taxon>
        <taxon>Streptomycetaceae</taxon>
        <taxon>Streptomyces</taxon>
    </lineage>
</organism>
<sequence length="172" mass="19211">MWFVRHNGVWRHQSSPGPGGLDEHQVRHCPARARRAILAMPARAFLAVVRADEHAHRPTPDDVIPFVLQRDLPLFIALVVRPARDTAHPLAWPDWRGRPPGTITHQSPPEANRIPHTKITNYGWSGQMAAALMSNGWGALCESDNSTIRDPLLREYPIRWPLGGRTPLDGAA</sequence>
<reference evidence="1 2" key="1">
    <citation type="submission" date="2023-07" db="EMBL/GenBank/DDBJ databases">
        <title>Comparative genomics of wheat-associated soil bacteria to identify genetic determinants of phenazine resistance.</title>
        <authorList>
            <person name="Mouncey N."/>
        </authorList>
    </citation>
    <scope>NUCLEOTIDE SEQUENCE [LARGE SCALE GENOMIC DNA]</scope>
    <source>
        <strain evidence="1 2">W4I19-2</strain>
    </source>
</reference>
<comment type="caution">
    <text evidence="1">The sequence shown here is derived from an EMBL/GenBank/DDBJ whole genome shotgun (WGS) entry which is preliminary data.</text>
</comment>
<name>A0ABU0Q6D3_STRAH</name>
<evidence type="ECO:0000313" key="2">
    <source>
        <dbReference type="Proteomes" id="UP001243364"/>
    </source>
</evidence>
<protein>
    <submittedName>
        <fullName evidence="1">Uncharacterized protein</fullName>
    </submittedName>
</protein>
<gene>
    <name evidence="1" type="ORF">QFZ56_004311</name>
</gene>
<evidence type="ECO:0000313" key="1">
    <source>
        <dbReference type="EMBL" id="MDQ0685348.1"/>
    </source>
</evidence>